<accession>A0A8J3MPS3</accession>
<evidence type="ECO:0000313" key="1">
    <source>
        <dbReference type="EMBL" id="GHO42056.1"/>
    </source>
</evidence>
<comment type="caution">
    <text evidence="1">The sequence shown here is derived from an EMBL/GenBank/DDBJ whole genome shotgun (WGS) entry which is preliminary data.</text>
</comment>
<dbReference type="Proteomes" id="UP000612362">
    <property type="component" value="Unassembled WGS sequence"/>
</dbReference>
<sequence>MDLLQPGWCAEVVEQSFLPRMIASNVIAQARLGGLSRRPGPEVPGLPNLYVAGDWVWPRRGNGRRLLCQRQERCQTNDS</sequence>
<dbReference type="EMBL" id="BNJF01000001">
    <property type="protein sequence ID" value="GHO42056.1"/>
    <property type="molecule type" value="Genomic_DNA"/>
</dbReference>
<evidence type="ECO:0000313" key="2">
    <source>
        <dbReference type="Proteomes" id="UP000612362"/>
    </source>
</evidence>
<reference evidence="1" key="1">
    <citation type="submission" date="2020-10" db="EMBL/GenBank/DDBJ databases">
        <title>Taxonomic study of unclassified bacteria belonging to the class Ktedonobacteria.</title>
        <authorList>
            <person name="Yabe S."/>
            <person name="Wang C.M."/>
            <person name="Zheng Y."/>
            <person name="Sakai Y."/>
            <person name="Cavaletti L."/>
            <person name="Monciardini P."/>
            <person name="Donadio S."/>
        </authorList>
    </citation>
    <scope>NUCLEOTIDE SEQUENCE</scope>
    <source>
        <strain evidence="1">SOSP1-1</strain>
    </source>
</reference>
<keyword evidence="2" id="KW-1185">Reference proteome</keyword>
<name>A0A8J3MPS3_9CHLR</name>
<gene>
    <name evidence="1" type="ORF">KSX_02190</name>
</gene>
<dbReference type="AlphaFoldDB" id="A0A8J3MPS3"/>
<organism evidence="1 2">
    <name type="scientific">Ktedonospora formicarum</name>
    <dbReference type="NCBI Taxonomy" id="2778364"/>
    <lineage>
        <taxon>Bacteria</taxon>
        <taxon>Bacillati</taxon>
        <taxon>Chloroflexota</taxon>
        <taxon>Ktedonobacteria</taxon>
        <taxon>Ktedonobacterales</taxon>
        <taxon>Ktedonobacteraceae</taxon>
        <taxon>Ktedonospora</taxon>
    </lineage>
</organism>
<protein>
    <submittedName>
        <fullName evidence="1">Uncharacterized protein</fullName>
    </submittedName>
</protein>
<proteinExistence type="predicted"/>